<gene>
    <name evidence="2" type="ORF">DU500_17065</name>
</gene>
<keyword evidence="2" id="KW-0614">Plasmid</keyword>
<dbReference type="GO" id="GO:0003676">
    <property type="term" value="F:nucleic acid binding"/>
    <property type="evidence" value="ECO:0007669"/>
    <property type="project" value="InterPro"/>
</dbReference>
<dbReference type="Gene3D" id="3.30.420.10">
    <property type="entry name" value="Ribonuclease H-like superfamily/Ribonuclease H"/>
    <property type="match status" value="1"/>
</dbReference>
<proteinExistence type="predicted"/>
<dbReference type="InterPro" id="IPR012337">
    <property type="entry name" value="RNaseH-like_sf"/>
</dbReference>
<evidence type="ECO:0000313" key="3">
    <source>
        <dbReference type="Proteomes" id="UP000253273"/>
    </source>
</evidence>
<name>A0A345E7N0_9EURY</name>
<dbReference type="SMART" id="SM00950">
    <property type="entry name" value="Piwi"/>
    <property type="match status" value="1"/>
</dbReference>
<evidence type="ECO:0000313" key="2">
    <source>
        <dbReference type="EMBL" id="AXG08202.1"/>
    </source>
</evidence>
<reference evidence="2 3" key="1">
    <citation type="submission" date="2018-07" db="EMBL/GenBank/DDBJ databases">
        <title>Genome sequences of Haloplanus sp. CBA1113.</title>
        <authorList>
            <person name="Kim Y.B."/>
            <person name="Roh S.W."/>
        </authorList>
    </citation>
    <scope>NUCLEOTIDE SEQUENCE [LARGE SCALE GENOMIC DNA]</scope>
    <source>
        <strain evidence="2 3">CBA1113</strain>
        <plasmid evidence="2 3">pCBA1113-01</plasmid>
    </source>
</reference>
<dbReference type="GeneID" id="37285132"/>
<keyword evidence="3" id="KW-1185">Reference proteome</keyword>
<protein>
    <recommendedName>
        <fullName evidence="1">Piwi domain-containing protein</fullName>
    </recommendedName>
</protein>
<dbReference type="AlphaFoldDB" id="A0A345E7N0"/>
<dbReference type="InterPro" id="IPR036397">
    <property type="entry name" value="RNaseH_sf"/>
</dbReference>
<dbReference type="RefSeq" id="WP_114587322.1">
    <property type="nucleotide sequence ID" value="NZ_CP031151.1"/>
</dbReference>
<accession>A0A345E7N0</accession>
<organism evidence="2 3">
    <name type="scientific">Haloplanus rubicundus</name>
    <dbReference type="NCBI Taxonomy" id="1547898"/>
    <lineage>
        <taxon>Archaea</taxon>
        <taxon>Methanobacteriati</taxon>
        <taxon>Methanobacteriota</taxon>
        <taxon>Stenosarchaea group</taxon>
        <taxon>Halobacteria</taxon>
        <taxon>Halobacteriales</taxon>
        <taxon>Haloferacaceae</taxon>
        <taxon>Haloplanus</taxon>
    </lineage>
</organism>
<dbReference type="SUPFAM" id="SSF53098">
    <property type="entry name" value="Ribonuclease H-like"/>
    <property type="match status" value="1"/>
</dbReference>
<dbReference type="Proteomes" id="UP000253273">
    <property type="component" value="Plasmid pCBA1113-01"/>
</dbReference>
<dbReference type="InterPro" id="IPR003165">
    <property type="entry name" value="Piwi"/>
</dbReference>
<evidence type="ECO:0000259" key="1">
    <source>
        <dbReference type="SMART" id="SM00950"/>
    </source>
</evidence>
<feature type="domain" description="Piwi" evidence="1">
    <location>
        <begin position="440"/>
        <end position="729"/>
    </location>
</feature>
<dbReference type="OrthoDB" id="229284at2157"/>
<sequence length="737" mass="83167">MGLFVNSFEIELPAIEADLYSIDPQPSGDKYSVLNSHTEDLEDTVGGKGRWYRRGDEYFIAIVGSDRREYDTFHSAGAELSFEETAELDPTTEAGFGVIERALTKGLQWYLETYHGYWYDSVRNAFYEEEVLDTVEGYDLHSGIDVRFGYHGRPVFTLDSTIGLMGKQTLAEYLSEWGLERTQAEFIGEGFMQDGPERRSCTLDGIYSDITVEDPSPDPWDDSVLQFIKEEYCQQWAERVDPTEPLAKIRYNRRDKWYPAAPSLLYPSPGDDRPDSISERAAKAPVDRWDDVGTFLDIIGHIQMGNVEAPVTQSPIQAGIGTFDYPVLTFGQDPRTEMELHQPNISLNHSPDLKPQYWNPAKEGYLEEVGPRVSFDDEIQVAVFYADGDESEALDVYDDIREYAERFTGINLSERVGRINFDDERLLDEFEDKTRQNIDAGFAYLPEYDEETYHRLIDILDGRPLQSLTATKLRSKRRSGNEADVLTNTAIGLGVKLGVVPFTIEDQLSADAYLGMSVTGYETKTASVVLISGKNGRIVYQSQDPRPSNRSTVTNEGIMQEFLKDAVRAANDSPHIPGDTLDSLVAHRNGFFGKKEIKGLYEGIERLQEYSYVTDSFNWVGVDVMGNTPHRIFDDSRNDLMPDMGAYAALDDETVTVVTTDAPRLGQGSPKPLYCEVTASGGPFDIRDIGRDIFYLSELNWAAPSKGIKNPLTVYLTRRMNRRLSHDRVSKLAYPPF</sequence>
<geneLocation type="plasmid" evidence="2 3">
    <name>pCBA1113-01</name>
</geneLocation>
<dbReference type="EMBL" id="CP031151">
    <property type="protein sequence ID" value="AXG08202.1"/>
    <property type="molecule type" value="Genomic_DNA"/>
</dbReference>
<dbReference type="KEGG" id="haj:DU500_17065"/>